<protein>
    <submittedName>
        <fullName evidence="5">Restriction endonuclease subunit S</fullName>
        <ecNumber evidence="5">3.1.21.-</ecNumber>
    </submittedName>
</protein>
<evidence type="ECO:0000256" key="2">
    <source>
        <dbReference type="ARBA" id="ARBA00022747"/>
    </source>
</evidence>
<reference evidence="5 6" key="1">
    <citation type="submission" date="2024-04" db="EMBL/GenBank/DDBJ databases">
        <title>Flavobacterium sp. DGU38 16S ribosomal RNA gene Genome sequencing and assembly.</title>
        <authorList>
            <person name="Park S."/>
        </authorList>
    </citation>
    <scope>NUCLEOTIDE SEQUENCE [LARGE SCALE GENOMIC DNA]</scope>
    <source>
        <strain evidence="5 6">DGU38</strain>
    </source>
</reference>
<dbReference type="RefSeq" id="WP_341693390.1">
    <property type="nucleotide sequence ID" value="NZ_JBBYHS010000013.1"/>
</dbReference>
<dbReference type="SUPFAM" id="SSF116734">
    <property type="entry name" value="DNA methylase specificity domain"/>
    <property type="match status" value="2"/>
</dbReference>
<comment type="similarity">
    <text evidence="1">Belongs to the type-I restriction system S methylase family.</text>
</comment>
<evidence type="ECO:0000256" key="1">
    <source>
        <dbReference type="ARBA" id="ARBA00010923"/>
    </source>
</evidence>
<dbReference type="PANTHER" id="PTHR43140:SF1">
    <property type="entry name" value="TYPE I RESTRICTION ENZYME ECOKI SPECIFICITY SUBUNIT"/>
    <property type="match status" value="1"/>
</dbReference>
<sequence length="487" mass="55069">MDKQMPKNWVETCLGNLAQVQSGGTPSRSNKDYWNGNIPWVKISDIKEIYVDETTEFITEEGLKNSSARIFPKGTILFTIFATLGKIGILNIDAATNQAIAGITPSKFIDDKYLTYSLIDLSNSISEYGKGVAQKNINQAILKDTLIPLPPLTEQNRIVAKLDTLFAQLETIKTSMEKIPVLLKNFRQQVLTQAVTGKLTEEWRKGKDLESGEDFLKRVIKLRKEKTFRKLPGLEYKMLDHPYKVDESWTFGLLQNFGELTRGKSKHRPRNDEKLFGGDFPFIQTGEISRSNGLITNYKNTYSEFGLAQSRLFPKGTLCITIAANIAETGILDFDACFPDSVVGYLPFENSYSSKFAMFYFNTIQQDLEHYAPATAQKNINLGILFDVAFPVPPLEEQQEIVSRVESLFAKADAIEKQYETLKQKIDTLPQAILHKAFKGELTEQLDSDGDARELLKEIQELKNATKVTKNVKLEKLKSFKEKVKLS</sequence>
<comment type="caution">
    <text evidence="5">The sequence shown here is derived from an EMBL/GenBank/DDBJ whole genome shotgun (WGS) entry which is preliminary data.</text>
</comment>
<dbReference type="Proteomes" id="UP001485226">
    <property type="component" value="Unassembled WGS sequence"/>
</dbReference>
<keyword evidence="5" id="KW-0255">Endonuclease</keyword>
<organism evidence="5 6">
    <name type="scientific">Flavobacterium calami</name>
    <dbReference type="NCBI Taxonomy" id="3139144"/>
    <lineage>
        <taxon>Bacteria</taxon>
        <taxon>Pseudomonadati</taxon>
        <taxon>Bacteroidota</taxon>
        <taxon>Flavobacteriia</taxon>
        <taxon>Flavobacteriales</taxon>
        <taxon>Flavobacteriaceae</taxon>
        <taxon>Flavobacterium</taxon>
    </lineage>
</organism>
<proteinExistence type="inferred from homology"/>
<keyword evidence="2" id="KW-0680">Restriction system</keyword>
<evidence type="ECO:0000259" key="4">
    <source>
        <dbReference type="Pfam" id="PF01420"/>
    </source>
</evidence>
<feature type="domain" description="Type I restriction modification DNA specificity" evidence="4">
    <location>
        <begin position="249"/>
        <end position="421"/>
    </location>
</feature>
<keyword evidence="5" id="KW-0378">Hydrolase</keyword>
<dbReference type="Gene3D" id="3.90.220.20">
    <property type="entry name" value="DNA methylase specificity domains"/>
    <property type="match status" value="2"/>
</dbReference>
<dbReference type="GO" id="GO:0016787">
    <property type="term" value="F:hydrolase activity"/>
    <property type="evidence" value="ECO:0007669"/>
    <property type="project" value="UniProtKB-KW"/>
</dbReference>
<keyword evidence="6" id="KW-1185">Reference proteome</keyword>
<dbReference type="EMBL" id="JBBYHS010000013">
    <property type="protein sequence ID" value="MEL1254758.1"/>
    <property type="molecule type" value="Genomic_DNA"/>
</dbReference>
<evidence type="ECO:0000256" key="3">
    <source>
        <dbReference type="ARBA" id="ARBA00023125"/>
    </source>
</evidence>
<dbReference type="InterPro" id="IPR044946">
    <property type="entry name" value="Restrct_endonuc_typeI_TRD_sf"/>
</dbReference>
<dbReference type="InterPro" id="IPR000055">
    <property type="entry name" value="Restrct_endonuc_typeI_TRD"/>
</dbReference>
<dbReference type="PANTHER" id="PTHR43140">
    <property type="entry name" value="TYPE-1 RESTRICTION ENZYME ECOKI SPECIFICITY PROTEIN"/>
    <property type="match status" value="1"/>
</dbReference>
<evidence type="ECO:0000313" key="6">
    <source>
        <dbReference type="Proteomes" id="UP001485226"/>
    </source>
</evidence>
<dbReference type="GO" id="GO:0004519">
    <property type="term" value="F:endonuclease activity"/>
    <property type="evidence" value="ECO:0007669"/>
    <property type="project" value="UniProtKB-KW"/>
</dbReference>
<keyword evidence="5" id="KW-0540">Nuclease</keyword>
<evidence type="ECO:0000313" key="5">
    <source>
        <dbReference type="EMBL" id="MEL1254758.1"/>
    </source>
</evidence>
<name>A0ABU9IQM8_9FLAO</name>
<gene>
    <name evidence="5" type="ORF">AAEO57_13290</name>
</gene>
<accession>A0ABU9IQM8</accession>
<dbReference type="CDD" id="cd17296">
    <property type="entry name" value="RMtype1_S_MmaC5ORF1169P_TRD1-CR1_like"/>
    <property type="match status" value="1"/>
</dbReference>
<dbReference type="EC" id="3.1.21.-" evidence="5"/>
<feature type="domain" description="Type I restriction modification DNA specificity" evidence="4">
    <location>
        <begin position="6"/>
        <end position="179"/>
    </location>
</feature>
<dbReference type="Pfam" id="PF01420">
    <property type="entry name" value="Methylase_S"/>
    <property type="match status" value="2"/>
</dbReference>
<dbReference type="CDD" id="cd17282">
    <property type="entry name" value="RMtype1_S_Eco16444ORF1681_TRD1-CR1_like"/>
    <property type="match status" value="1"/>
</dbReference>
<dbReference type="InterPro" id="IPR051212">
    <property type="entry name" value="Type-I_RE_S_subunit"/>
</dbReference>
<keyword evidence="3" id="KW-0238">DNA-binding</keyword>